<dbReference type="GO" id="GO:0008360">
    <property type="term" value="P:regulation of cell shape"/>
    <property type="evidence" value="ECO:0007669"/>
    <property type="project" value="UniProtKB-KW"/>
</dbReference>
<keyword evidence="7 10" id="KW-0472">Membrane</keyword>
<keyword evidence="5 10" id="KW-0133">Cell shape</keyword>
<keyword evidence="14" id="KW-1185">Reference proteome</keyword>
<feature type="binding site" evidence="10">
    <location>
        <position position="164"/>
    </location>
    <ligand>
        <name>UDP-N-acetyl-alpha-D-glucosamine</name>
        <dbReference type="ChEBI" id="CHEBI:57705"/>
    </ligand>
</feature>
<dbReference type="Pfam" id="PF04101">
    <property type="entry name" value="Glyco_tran_28_C"/>
    <property type="match status" value="1"/>
</dbReference>
<dbReference type="AlphaFoldDB" id="A0A229URC0"/>
<sequence length="354" mass="39341">MKTIVFTGGGSAGHVTPNLAIISKLQKQGWTIQYIGSRDGIEREIIQHAGIPYHPISSGKLRRYFDLKNIKDPFKVIKGVGDAYRLMRKLKPSIVFSKGGFVSVPVIVAAWLNRIPVISHESDISPGLANKISIPFVSKICVNFPESLKYIKGNKGICTGLPIRDQILEGNAARGYDLCDFHKQKPVLLIMGGSLGAQKINQAVRESLDTLLERYQIVHICGKGQKDAAYEARRGYKQFEYVNDELADMLAMTELVISRAGATSIFEFLALGKPMLLIPLTRQASRGDQLLNAASFEKQGYARVLFEEELSKETLLNSVNHVYEDREKMTACIRTNEQTNATAAIVRLIEENSK</sequence>
<evidence type="ECO:0000256" key="1">
    <source>
        <dbReference type="ARBA" id="ARBA00022475"/>
    </source>
</evidence>
<dbReference type="InterPro" id="IPR006009">
    <property type="entry name" value="GlcNAc_MurG"/>
</dbReference>
<keyword evidence="1 10" id="KW-1003">Cell membrane</keyword>
<dbReference type="EMBL" id="NMQW01000017">
    <property type="protein sequence ID" value="OXM86046.1"/>
    <property type="molecule type" value="Genomic_DNA"/>
</dbReference>
<dbReference type="GO" id="GO:0071555">
    <property type="term" value="P:cell wall organization"/>
    <property type="evidence" value="ECO:0007669"/>
    <property type="project" value="UniProtKB-KW"/>
</dbReference>
<dbReference type="SUPFAM" id="SSF53756">
    <property type="entry name" value="UDP-Glycosyltransferase/glycogen phosphorylase"/>
    <property type="match status" value="1"/>
</dbReference>
<dbReference type="EC" id="2.4.1.227" evidence="10"/>
<evidence type="ECO:0000256" key="6">
    <source>
        <dbReference type="ARBA" id="ARBA00022984"/>
    </source>
</evidence>
<comment type="pathway">
    <text evidence="10">Cell wall biogenesis; peptidoglycan biosynthesis.</text>
</comment>
<dbReference type="OrthoDB" id="9808936at2"/>
<evidence type="ECO:0000259" key="11">
    <source>
        <dbReference type="Pfam" id="PF03033"/>
    </source>
</evidence>
<name>A0A229URC0_9BACL</name>
<dbReference type="PANTHER" id="PTHR21015:SF27">
    <property type="entry name" value="UDP-N-ACETYLGLUCOSAMINE--N-ACETYLMURAMYL-(PENTAPEPTIDE) PYROPHOSPHORYL-UNDECAPRENOL N-ACETYLGLUCOSAMINE TRANSFERASE"/>
    <property type="match status" value="1"/>
</dbReference>
<dbReference type="InterPro" id="IPR004276">
    <property type="entry name" value="GlycoTrans_28_N"/>
</dbReference>
<dbReference type="NCBIfam" id="NF009102">
    <property type="entry name" value="PRK12446.1"/>
    <property type="match status" value="1"/>
</dbReference>
<keyword evidence="8 10" id="KW-0131">Cell cycle</keyword>
<dbReference type="InterPro" id="IPR007235">
    <property type="entry name" value="Glyco_trans_28_C"/>
</dbReference>
<dbReference type="GO" id="GO:0005886">
    <property type="term" value="C:plasma membrane"/>
    <property type="evidence" value="ECO:0007669"/>
    <property type="project" value="UniProtKB-SubCell"/>
</dbReference>
<dbReference type="PANTHER" id="PTHR21015">
    <property type="entry name" value="UDP-N-ACETYLGLUCOSAMINE--N-ACETYLMURAMYL-(PENTAPEPTIDE) PYROPHOSPHORYL-UNDECAPRENOL N-ACETYLGLUCOSAMINE TRANSFERASE 1"/>
    <property type="match status" value="1"/>
</dbReference>
<keyword evidence="2 10" id="KW-0132">Cell division</keyword>
<keyword evidence="3 10" id="KW-0328">Glycosyltransferase</keyword>
<evidence type="ECO:0000256" key="2">
    <source>
        <dbReference type="ARBA" id="ARBA00022618"/>
    </source>
</evidence>
<dbReference type="HAMAP" id="MF_00033">
    <property type="entry name" value="MurG"/>
    <property type="match status" value="1"/>
</dbReference>
<dbReference type="GO" id="GO:0051991">
    <property type="term" value="F:UDP-N-acetyl-D-glucosamine:N-acetylmuramoyl-L-alanyl-D-glutamyl-meso-2,6-diaminopimelyl-D-alanyl-D-alanine-diphosphoundecaprenol 4-beta-N-acetylglucosaminlytransferase activity"/>
    <property type="evidence" value="ECO:0007669"/>
    <property type="project" value="RHEA"/>
</dbReference>
<dbReference type="Proteomes" id="UP000215509">
    <property type="component" value="Unassembled WGS sequence"/>
</dbReference>
<comment type="similarity">
    <text evidence="10">Belongs to the glycosyltransferase 28 family. MurG subfamily.</text>
</comment>
<dbReference type="GO" id="GO:0009252">
    <property type="term" value="P:peptidoglycan biosynthetic process"/>
    <property type="evidence" value="ECO:0007669"/>
    <property type="project" value="UniProtKB-UniRule"/>
</dbReference>
<dbReference type="RefSeq" id="WP_094015196.1">
    <property type="nucleotide sequence ID" value="NZ_NMQW01000017.1"/>
</dbReference>
<evidence type="ECO:0000313" key="13">
    <source>
        <dbReference type="EMBL" id="OXM86046.1"/>
    </source>
</evidence>
<evidence type="ECO:0000256" key="3">
    <source>
        <dbReference type="ARBA" id="ARBA00022676"/>
    </source>
</evidence>
<accession>A0A229URC0</accession>
<reference evidence="13 14" key="1">
    <citation type="submission" date="2017-07" db="EMBL/GenBank/DDBJ databases">
        <title>Genome sequencing and assembly of Paenibacillus rigui.</title>
        <authorList>
            <person name="Mayilraj S."/>
        </authorList>
    </citation>
    <scope>NUCLEOTIDE SEQUENCE [LARGE SCALE GENOMIC DNA]</scope>
    <source>
        <strain evidence="13 14">JCM 16352</strain>
    </source>
</reference>
<evidence type="ECO:0000256" key="9">
    <source>
        <dbReference type="ARBA" id="ARBA00023316"/>
    </source>
</evidence>
<comment type="caution">
    <text evidence="10">Lacks conserved residue(s) required for the propagation of feature annotation.</text>
</comment>
<gene>
    <name evidence="10" type="primary">murG</name>
    <name evidence="13" type="ORF">CF651_12575</name>
</gene>
<keyword evidence="6 10" id="KW-0573">Peptidoglycan synthesis</keyword>
<keyword evidence="4 10" id="KW-0808">Transferase</keyword>
<feature type="binding site" evidence="10">
    <location>
        <begin position="11"/>
        <end position="13"/>
    </location>
    <ligand>
        <name>UDP-N-acetyl-alpha-D-glucosamine</name>
        <dbReference type="ChEBI" id="CHEBI:57705"/>
    </ligand>
</feature>
<evidence type="ECO:0000256" key="4">
    <source>
        <dbReference type="ARBA" id="ARBA00022679"/>
    </source>
</evidence>
<comment type="function">
    <text evidence="10">Cell wall formation. Catalyzes the transfer of a GlcNAc subunit on undecaprenyl-pyrophosphoryl-MurNAc-pentapeptide (lipid intermediate I) to form undecaprenyl-pyrophosphoryl-MurNAc-(pentapeptide)GlcNAc (lipid intermediate II).</text>
</comment>
<comment type="caution">
    <text evidence="13">The sequence shown here is derived from an EMBL/GenBank/DDBJ whole genome shotgun (WGS) entry which is preliminary data.</text>
</comment>
<dbReference type="Gene3D" id="3.40.50.2000">
    <property type="entry name" value="Glycogen Phosphorylase B"/>
    <property type="match status" value="2"/>
</dbReference>
<feature type="domain" description="Glycosyl transferase family 28 C-terminal" evidence="12">
    <location>
        <begin position="187"/>
        <end position="336"/>
    </location>
</feature>
<comment type="subcellular location">
    <subcellularLocation>
        <location evidence="10">Cell membrane</location>
        <topology evidence="10">Peripheral membrane protein</topology>
        <orientation evidence="10">Cytoplasmic side</orientation>
    </subcellularLocation>
</comment>
<protein>
    <recommendedName>
        <fullName evidence="10">UDP-N-acetylglucosamine--N-acetylmuramyl-(pentapeptide) pyrophosphoryl-undecaprenol N-acetylglucosamine transferase</fullName>
        <ecNumber evidence="10">2.4.1.227</ecNumber>
    </recommendedName>
    <alternativeName>
        <fullName evidence="10">Undecaprenyl-PP-MurNAc-pentapeptide-UDPGlcNAc GlcNAc transferase</fullName>
    </alternativeName>
</protein>
<evidence type="ECO:0000313" key="14">
    <source>
        <dbReference type="Proteomes" id="UP000215509"/>
    </source>
</evidence>
<evidence type="ECO:0000256" key="10">
    <source>
        <dbReference type="HAMAP-Rule" id="MF_00033"/>
    </source>
</evidence>
<evidence type="ECO:0000256" key="5">
    <source>
        <dbReference type="ARBA" id="ARBA00022960"/>
    </source>
</evidence>
<evidence type="ECO:0000259" key="12">
    <source>
        <dbReference type="Pfam" id="PF04101"/>
    </source>
</evidence>
<proteinExistence type="inferred from homology"/>
<organism evidence="13 14">
    <name type="scientific">Paenibacillus rigui</name>
    <dbReference type="NCBI Taxonomy" id="554312"/>
    <lineage>
        <taxon>Bacteria</taxon>
        <taxon>Bacillati</taxon>
        <taxon>Bacillota</taxon>
        <taxon>Bacilli</taxon>
        <taxon>Bacillales</taxon>
        <taxon>Paenibacillaceae</taxon>
        <taxon>Paenibacillus</taxon>
    </lineage>
</organism>
<dbReference type="NCBIfam" id="TIGR01133">
    <property type="entry name" value="murG"/>
    <property type="match status" value="1"/>
</dbReference>
<dbReference type="GO" id="GO:0050511">
    <property type="term" value="F:undecaprenyldiphospho-muramoylpentapeptide beta-N-acetylglucosaminyltransferase activity"/>
    <property type="evidence" value="ECO:0007669"/>
    <property type="project" value="UniProtKB-UniRule"/>
</dbReference>
<comment type="catalytic activity">
    <reaction evidence="10">
        <text>di-trans,octa-cis-undecaprenyl diphospho-N-acetyl-alpha-D-muramoyl-L-alanyl-D-glutamyl-meso-2,6-diaminopimeloyl-D-alanyl-D-alanine + UDP-N-acetyl-alpha-D-glucosamine = di-trans,octa-cis-undecaprenyl diphospho-[N-acetyl-alpha-D-glucosaminyl-(1-&gt;4)]-N-acetyl-alpha-D-muramoyl-L-alanyl-D-glutamyl-meso-2,6-diaminopimeloyl-D-alanyl-D-alanine + UDP + H(+)</text>
        <dbReference type="Rhea" id="RHEA:31227"/>
        <dbReference type="ChEBI" id="CHEBI:15378"/>
        <dbReference type="ChEBI" id="CHEBI:57705"/>
        <dbReference type="ChEBI" id="CHEBI:58223"/>
        <dbReference type="ChEBI" id="CHEBI:61387"/>
        <dbReference type="ChEBI" id="CHEBI:61388"/>
        <dbReference type="EC" id="2.4.1.227"/>
    </reaction>
</comment>
<evidence type="ECO:0000256" key="8">
    <source>
        <dbReference type="ARBA" id="ARBA00023306"/>
    </source>
</evidence>
<feature type="binding site" evidence="10">
    <location>
        <position position="194"/>
    </location>
    <ligand>
        <name>UDP-N-acetyl-alpha-D-glucosamine</name>
        <dbReference type="ChEBI" id="CHEBI:57705"/>
    </ligand>
</feature>
<feature type="domain" description="Glycosyltransferase family 28 N-terminal" evidence="11">
    <location>
        <begin position="4"/>
        <end position="140"/>
    </location>
</feature>
<dbReference type="GO" id="GO:0051301">
    <property type="term" value="P:cell division"/>
    <property type="evidence" value="ECO:0007669"/>
    <property type="project" value="UniProtKB-KW"/>
</dbReference>
<dbReference type="CDD" id="cd03785">
    <property type="entry name" value="GT28_MurG"/>
    <property type="match status" value="1"/>
</dbReference>
<dbReference type="UniPathway" id="UPA00219"/>
<evidence type="ECO:0000256" key="7">
    <source>
        <dbReference type="ARBA" id="ARBA00023136"/>
    </source>
</evidence>
<dbReference type="GO" id="GO:0005975">
    <property type="term" value="P:carbohydrate metabolic process"/>
    <property type="evidence" value="ECO:0007669"/>
    <property type="project" value="InterPro"/>
</dbReference>
<dbReference type="Pfam" id="PF03033">
    <property type="entry name" value="Glyco_transf_28"/>
    <property type="match status" value="1"/>
</dbReference>
<feature type="binding site" evidence="10">
    <location>
        <position position="289"/>
    </location>
    <ligand>
        <name>UDP-N-acetyl-alpha-D-glucosamine</name>
        <dbReference type="ChEBI" id="CHEBI:57705"/>
    </ligand>
</feature>
<keyword evidence="9 10" id="KW-0961">Cell wall biogenesis/degradation</keyword>